<proteinExistence type="predicted"/>
<sequence>MWTRQKARLSLESWNLLNDNTEQQSVATECQQKCSNRVCVQQSVATECDFPRKCRDVVDLDRWKASELRQFLLYIGPVVLQDILHPDVYECFMYFSAVHLFSQHYAYFLIDVSKVAVSKFAAIFGPSHLVFNVHFFSHLSNFVKLYGCLDRFPCFPYKSELRHLKHYIHGPKPPAVQLYRRLAERVRLDAVERKTFLDDVGLRLRPSATAGCHNFIHRNIVFSKNFPDNCILLDSQQAVILNFSGDTTEYKKFKTVLPSYTHVLISTDVLVFQCSNLQHARLVASVDQISCKCLRFSHRDSYILPHFACPYRLKLFRMHRVLTRKPLTQGIPPLRSKTVNDLYVNPGANSMFINRITMVAVQRNGCRLILRTGRIVIPVVTPLCLPT</sequence>
<dbReference type="PANTHER" id="PTHR33053">
    <property type="entry name" value="PROTEIN, PUTATIVE-RELATED"/>
    <property type="match status" value="1"/>
</dbReference>
<evidence type="ECO:0000313" key="2">
    <source>
        <dbReference type="Proteomes" id="UP000054324"/>
    </source>
</evidence>
<dbReference type="OrthoDB" id="10036512at2759"/>
<dbReference type="AlphaFoldDB" id="A0A075A748"/>
<dbReference type="CTD" id="20323010"/>
<dbReference type="KEGG" id="ovi:T265_08831"/>
<dbReference type="RefSeq" id="XP_009173007.1">
    <property type="nucleotide sequence ID" value="XM_009174743.1"/>
</dbReference>
<evidence type="ECO:0000313" key="1">
    <source>
        <dbReference type="EMBL" id="KER23259.1"/>
    </source>
</evidence>
<dbReference type="GeneID" id="20323010"/>
<keyword evidence="2" id="KW-1185">Reference proteome</keyword>
<protein>
    <submittedName>
        <fullName evidence="1">Uncharacterized protein</fullName>
    </submittedName>
</protein>
<dbReference type="Proteomes" id="UP000054324">
    <property type="component" value="Unassembled WGS sequence"/>
</dbReference>
<organism evidence="1 2">
    <name type="scientific">Opisthorchis viverrini</name>
    <name type="common">Southeast Asian liver fluke</name>
    <dbReference type="NCBI Taxonomy" id="6198"/>
    <lineage>
        <taxon>Eukaryota</taxon>
        <taxon>Metazoa</taxon>
        <taxon>Spiralia</taxon>
        <taxon>Lophotrochozoa</taxon>
        <taxon>Platyhelminthes</taxon>
        <taxon>Trematoda</taxon>
        <taxon>Digenea</taxon>
        <taxon>Opisthorchiida</taxon>
        <taxon>Opisthorchiata</taxon>
        <taxon>Opisthorchiidae</taxon>
        <taxon>Opisthorchis</taxon>
    </lineage>
</organism>
<gene>
    <name evidence="1" type="ORF">T265_08831</name>
</gene>
<accession>A0A075A748</accession>
<dbReference type="STRING" id="6198.A0A075A748"/>
<dbReference type="EMBL" id="KL596858">
    <property type="protein sequence ID" value="KER23259.1"/>
    <property type="molecule type" value="Genomic_DNA"/>
</dbReference>
<reference evidence="1 2" key="1">
    <citation type="submission" date="2013-11" db="EMBL/GenBank/DDBJ databases">
        <title>Opisthorchis viverrini - life in the bile duct.</title>
        <authorList>
            <person name="Young N.D."/>
            <person name="Nagarajan N."/>
            <person name="Lin S.J."/>
            <person name="Korhonen P.K."/>
            <person name="Jex A.R."/>
            <person name="Hall R.S."/>
            <person name="Safavi-Hemami H."/>
            <person name="Kaewkong W."/>
            <person name="Bertrand D."/>
            <person name="Gao S."/>
            <person name="Seet Q."/>
            <person name="Wongkham S."/>
            <person name="Teh B.T."/>
            <person name="Wongkham C."/>
            <person name="Intapan P.M."/>
            <person name="Maleewong W."/>
            <person name="Yang X."/>
            <person name="Hu M."/>
            <person name="Wang Z."/>
            <person name="Hofmann A."/>
            <person name="Sternberg P.W."/>
            <person name="Tan P."/>
            <person name="Wang J."/>
            <person name="Gasser R.B."/>
        </authorList>
    </citation>
    <scope>NUCLEOTIDE SEQUENCE [LARGE SCALE GENOMIC DNA]</scope>
</reference>
<name>A0A075A748_OPIVI</name>